<proteinExistence type="predicted"/>
<sequence>MSLSAFSTRTFHRVFEQFALHQGNTTQQMGKRLASHVLHLVQAVNFLKPHENLTDLKWQKVKRVTAVWSFLFPSNFTAMPGISQPYHMCAGIKNILEGC</sequence>
<gene>
    <name evidence="1" type="ORF">TNCT_315231</name>
</gene>
<dbReference type="EMBL" id="BMAO01010529">
    <property type="protein sequence ID" value="GFQ67798.1"/>
    <property type="molecule type" value="Genomic_DNA"/>
</dbReference>
<dbReference type="Proteomes" id="UP000887116">
    <property type="component" value="Unassembled WGS sequence"/>
</dbReference>
<dbReference type="AlphaFoldDB" id="A0A8X6FV16"/>
<comment type="caution">
    <text evidence="1">The sequence shown here is derived from an EMBL/GenBank/DDBJ whole genome shotgun (WGS) entry which is preliminary data.</text>
</comment>
<reference evidence="1" key="1">
    <citation type="submission" date="2020-07" db="EMBL/GenBank/DDBJ databases">
        <title>Multicomponent nature underlies the extraordinary mechanical properties of spider dragline silk.</title>
        <authorList>
            <person name="Kono N."/>
            <person name="Nakamura H."/>
            <person name="Mori M."/>
            <person name="Yoshida Y."/>
            <person name="Ohtoshi R."/>
            <person name="Malay A.D."/>
            <person name="Moran D.A.P."/>
            <person name="Tomita M."/>
            <person name="Numata K."/>
            <person name="Arakawa K."/>
        </authorList>
    </citation>
    <scope>NUCLEOTIDE SEQUENCE</scope>
</reference>
<name>A0A8X6FV16_TRICU</name>
<keyword evidence="2" id="KW-1185">Reference proteome</keyword>
<organism evidence="1 2">
    <name type="scientific">Trichonephila clavata</name>
    <name type="common">Joro spider</name>
    <name type="synonym">Nephila clavata</name>
    <dbReference type="NCBI Taxonomy" id="2740835"/>
    <lineage>
        <taxon>Eukaryota</taxon>
        <taxon>Metazoa</taxon>
        <taxon>Ecdysozoa</taxon>
        <taxon>Arthropoda</taxon>
        <taxon>Chelicerata</taxon>
        <taxon>Arachnida</taxon>
        <taxon>Araneae</taxon>
        <taxon>Araneomorphae</taxon>
        <taxon>Entelegynae</taxon>
        <taxon>Araneoidea</taxon>
        <taxon>Nephilidae</taxon>
        <taxon>Trichonephila</taxon>
    </lineage>
</organism>
<evidence type="ECO:0000313" key="2">
    <source>
        <dbReference type="Proteomes" id="UP000887116"/>
    </source>
</evidence>
<accession>A0A8X6FV16</accession>
<evidence type="ECO:0000313" key="1">
    <source>
        <dbReference type="EMBL" id="GFQ67798.1"/>
    </source>
</evidence>
<protein>
    <submittedName>
        <fullName evidence="1">Uncharacterized protein</fullName>
    </submittedName>
</protein>